<dbReference type="EMBL" id="RQET01000007">
    <property type="protein sequence ID" value="TGK10199.1"/>
    <property type="molecule type" value="Genomic_DNA"/>
</dbReference>
<dbReference type="Proteomes" id="UP000298458">
    <property type="component" value="Unassembled WGS sequence"/>
</dbReference>
<organism evidence="2 3">
    <name type="scientific">Leptospira fletcheri</name>
    <dbReference type="NCBI Taxonomy" id="2484981"/>
    <lineage>
        <taxon>Bacteria</taxon>
        <taxon>Pseudomonadati</taxon>
        <taxon>Spirochaetota</taxon>
        <taxon>Spirochaetia</taxon>
        <taxon>Leptospirales</taxon>
        <taxon>Leptospiraceae</taxon>
        <taxon>Leptospira</taxon>
    </lineage>
</organism>
<accession>A0A4R9GEI4</accession>
<proteinExistence type="predicted"/>
<evidence type="ECO:0000313" key="2">
    <source>
        <dbReference type="EMBL" id="TGK10199.1"/>
    </source>
</evidence>
<gene>
    <name evidence="2" type="ORF">EHO60_10150</name>
</gene>
<keyword evidence="3" id="KW-1185">Reference proteome</keyword>
<evidence type="ECO:0008006" key="4">
    <source>
        <dbReference type="Google" id="ProtNLM"/>
    </source>
</evidence>
<reference evidence="2" key="1">
    <citation type="journal article" date="2019" name="PLoS Negl. Trop. Dis.">
        <title>Revisiting the worldwide diversity of Leptospira species in the environment.</title>
        <authorList>
            <person name="Vincent A.T."/>
            <person name="Schiettekatte O."/>
            <person name="Bourhy P."/>
            <person name="Veyrier F.J."/>
            <person name="Picardeau M."/>
        </authorList>
    </citation>
    <scope>NUCLEOTIDE SEQUENCE [LARGE SCALE GENOMIC DNA]</scope>
    <source>
        <strain evidence="2">SSW15</strain>
    </source>
</reference>
<comment type="caution">
    <text evidence="2">The sequence shown here is derived from an EMBL/GenBank/DDBJ whole genome shotgun (WGS) entry which is preliminary data.</text>
</comment>
<protein>
    <recommendedName>
        <fullName evidence="4">Lipoprotein</fullName>
    </recommendedName>
</protein>
<dbReference type="NCBIfam" id="NF047480">
    <property type="entry name" value="Lepto_Lp29"/>
    <property type="match status" value="1"/>
</dbReference>
<sequence length="268" mass="29996">MLKKLLLFLLAVPVFSCASRYFVAGPKTAPEIPKVSKNVRVAYLGFHVFRVSSLRNPDGTVSFEVLQIPEKRTLKNPSLGSFPELVWAKAPENRKDVPQERVQSFAKFYLSKTGASGVKELEKFLEISKDKETYRFSMRSLPFDYYVVGINTPLEGSGRIFRNMVTIFSNLFSVVTIGILPAYESFEASTTVRIYDGNLNLLKEFVYDTDYTVLRALWISANPPECKIGNLDCLGMSGPTIRPNPSIVFEGSSPLINRDIAETLGSLK</sequence>
<feature type="chain" id="PRO_5020514724" description="Lipoprotein" evidence="1">
    <location>
        <begin position="25"/>
        <end position="268"/>
    </location>
</feature>
<dbReference type="RefSeq" id="WP_135768086.1">
    <property type="nucleotide sequence ID" value="NZ_RQET01000007.1"/>
</dbReference>
<dbReference type="OrthoDB" id="322123at2"/>
<evidence type="ECO:0000313" key="3">
    <source>
        <dbReference type="Proteomes" id="UP000298458"/>
    </source>
</evidence>
<name>A0A4R9GEI4_9LEPT</name>
<dbReference type="AlphaFoldDB" id="A0A4R9GEI4"/>
<feature type="signal peptide" evidence="1">
    <location>
        <begin position="1"/>
        <end position="24"/>
    </location>
</feature>
<keyword evidence="1" id="KW-0732">Signal</keyword>
<evidence type="ECO:0000256" key="1">
    <source>
        <dbReference type="SAM" id="SignalP"/>
    </source>
</evidence>